<dbReference type="KEGG" id="sdl:Sdel_1398"/>
<evidence type="ECO:0000313" key="1">
    <source>
        <dbReference type="EMBL" id="ACZ12416.1"/>
    </source>
</evidence>
<proteinExistence type="predicted"/>
<keyword evidence="2" id="KW-1185">Reference proteome</keyword>
<evidence type="ECO:0000313" key="2">
    <source>
        <dbReference type="Proteomes" id="UP000002222"/>
    </source>
</evidence>
<dbReference type="OrthoDB" id="5339426at2"/>
<dbReference type="HOGENOM" id="CLU_1840975_0_0_7"/>
<sequence length="153" mass="18024">MAYFDWFLAHNIKHQEIVKKLTCKGDDKEEIIAYFAYEHMCNAEPQFCPLYESHEKCHTMDNLNCYLCACPYFRFNDLGLKEINGMCVKSECSIHSRKATWFIYENVMHLDCSQCTIPHKTGFIRKHFDLMWKNIMSHSPVKGEAIASILKDR</sequence>
<evidence type="ECO:0008006" key="3">
    <source>
        <dbReference type="Google" id="ProtNLM"/>
    </source>
</evidence>
<organism evidence="1 2">
    <name type="scientific">Sulfurospirillum deleyianum (strain ATCC 51133 / DSM 6946 / 5175)</name>
    <dbReference type="NCBI Taxonomy" id="525898"/>
    <lineage>
        <taxon>Bacteria</taxon>
        <taxon>Pseudomonadati</taxon>
        <taxon>Campylobacterota</taxon>
        <taxon>Epsilonproteobacteria</taxon>
        <taxon>Campylobacterales</taxon>
        <taxon>Sulfurospirillaceae</taxon>
        <taxon>Sulfurospirillum</taxon>
    </lineage>
</organism>
<dbReference type="AlphaFoldDB" id="D1B2U6"/>
<accession>D1B2U6</accession>
<dbReference type="RefSeq" id="WP_012857167.1">
    <property type="nucleotide sequence ID" value="NC_013512.1"/>
</dbReference>
<protein>
    <recommendedName>
        <fullName evidence="3">Cysteine-rich small domain-containing protein</fullName>
    </recommendedName>
</protein>
<reference evidence="1 2" key="2">
    <citation type="journal article" date="2010" name="Stand. Genomic Sci.">
        <title>Complete genome sequence of Sulfurospirillum deleyianum type strain (5175).</title>
        <authorList>
            <person name="Sikorski J."/>
            <person name="Lapidus A."/>
            <person name="Copeland A."/>
            <person name="Glavina Del Rio T."/>
            <person name="Nolan M."/>
            <person name="Lucas S."/>
            <person name="Chen F."/>
            <person name="Tice H."/>
            <person name="Cheng J.F."/>
            <person name="Saunders E."/>
            <person name="Bruce D."/>
            <person name="Goodwin L."/>
            <person name="Pitluck S."/>
            <person name="Ovchinnikova G."/>
            <person name="Pati A."/>
            <person name="Ivanova N."/>
            <person name="Mavromatis K."/>
            <person name="Chen A."/>
            <person name="Palaniappan K."/>
            <person name="Chain P."/>
            <person name="Land M."/>
            <person name="Hauser L."/>
            <person name="Chang Y.J."/>
            <person name="Jeffries C.D."/>
            <person name="Brettin T."/>
            <person name="Detter J.C."/>
            <person name="Han C."/>
            <person name="Rohde M."/>
            <person name="Lang E."/>
            <person name="Spring S."/>
            <person name="Goker M."/>
            <person name="Bristow J."/>
            <person name="Eisen J.A."/>
            <person name="Markowitz V."/>
            <person name="Hugenholtz P."/>
            <person name="Kyrpides N.C."/>
            <person name="Klenk H.P."/>
        </authorList>
    </citation>
    <scope>NUCLEOTIDE SEQUENCE [LARGE SCALE GENOMIC DNA]</scope>
    <source>
        <strain evidence="2">ATCC 51133 / DSM 6946 / 5175</strain>
    </source>
</reference>
<gene>
    <name evidence="1" type="ordered locus">Sdel_1398</name>
</gene>
<dbReference type="EMBL" id="CP001816">
    <property type="protein sequence ID" value="ACZ12416.1"/>
    <property type="molecule type" value="Genomic_DNA"/>
</dbReference>
<reference evidence="2" key="1">
    <citation type="submission" date="2009-11" db="EMBL/GenBank/DDBJ databases">
        <title>The complete genome of Sulfurospirillum deleyianum DSM 6946.</title>
        <authorList>
            <consortium name="US DOE Joint Genome Institute (JGI-PGF)"/>
            <person name="Lucas S."/>
            <person name="Copeland A."/>
            <person name="Lapidus A."/>
            <person name="Glavina del Rio T."/>
            <person name="Dalin E."/>
            <person name="Tice H."/>
            <person name="Bruce D."/>
            <person name="Goodwin L."/>
            <person name="Pitluck S."/>
            <person name="Kyrpides N."/>
            <person name="Mavromatis K."/>
            <person name="Ivanova N."/>
            <person name="Ovchinnikova G."/>
            <person name="Munk A.C."/>
            <person name="Lu M."/>
            <person name="Brettin T."/>
            <person name="Detter J.C."/>
            <person name="Han C."/>
            <person name="Tapia R."/>
            <person name="Larimer F."/>
            <person name="Land M."/>
            <person name="Hauser L."/>
            <person name="Markowitz V."/>
            <person name="Cheng J.F."/>
            <person name="Hugenholtz P."/>
            <person name="Woyke T."/>
            <person name="Wu D."/>
            <person name="Aumann P."/>
            <person name="Schneider S."/>
            <person name="Lang E."/>
            <person name="Spring S."/>
            <person name="Klenk H.P."/>
            <person name="Eisen J.A."/>
        </authorList>
    </citation>
    <scope>NUCLEOTIDE SEQUENCE [LARGE SCALE GENOMIC DNA]</scope>
    <source>
        <strain evidence="2">ATCC 51133 / DSM 6946 / 5175</strain>
    </source>
</reference>
<name>D1B2U6_SULD5</name>
<dbReference type="Proteomes" id="UP000002222">
    <property type="component" value="Chromosome"/>
</dbReference>